<dbReference type="PIRSF" id="PIRSF000535">
    <property type="entry name" value="1PFK/6PFK/LacC"/>
    <property type="match status" value="1"/>
</dbReference>
<dbReference type="GO" id="GO:0009024">
    <property type="term" value="F:tagatose-6-phosphate kinase activity"/>
    <property type="evidence" value="ECO:0007669"/>
    <property type="project" value="UniProtKB-EC"/>
</dbReference>
<dbReference type="InterPro" id="IPR017583">
    <property type="entry name" value="Tagatose/fructose_Pkinase"/>
</dbReference>
<sequence>MIATVCLNPCIDKTVSISSFVYGGMNRIIEKREDGSGKGINVAIAARRIGCESAALGFMYQENYAPIEARLKAEQVPFDFVWCQGAVRTNTKVLDLEKSIITEINESGTPVTDKNIEAMKASVREWSQKADLMVFSGSVPAGCGTQIYRELMAAARPGTRCILDTEGDRLLEGLKQNPYLIKPNTFELETIVGRSLQTPQEVYKAATTLVDRGAQLVAVSMGGDGALITDGSACYYSEALKVAVKSTVGAGDSMVAAFCKAIEGGLSLEEVFRYGVAGGTAGVMTEGTELIRRQDFEQVMGQVKVQKIA</sequence>
<organism evidence="8 9">
    <name type="scientific">Luoshenia tenuis</name>
    <dbReference type="NCBI Taxonomy" id="2763654"/>
    <lineage>
        <taxon>Bacteria</taxon>
        <taxon>Bacillati</taxon>
        <taxon>Bacillota</taxon>
        <taxon>Clostridia</taxon>
        <taxon>Christensenellales</taxon>
        <taxon>Christensenellaceae</taxon>
        <taxon>Luoshenia</taxon>
    </lineage>
</organism>
<dbReference type="InterPro" id="IPR029056">
    <property type="entry name" value="Ribokinase-like"/>
</dbReference>
<dbReference type="Pfam" id="PF00294">
    <property type="entry name" value="PfkB"/>
    <property type="match status" value="1"/>
</dbReference>
<dbReference type="AlphaFoldDB" id="A0A926CZ78"/>
<dbReference type="EMBL" id="JACRSO010000002">
    <property type="protein sequence ID" value="MBC8528818.1"/>
    <property type="molecule type" value="Genomic_DNA"/>
</dbReference>
<proteinExistence type="inferred from homology"/>
<evidence type="ECO:0000256" key="3">
    <source>
        <dbReference type="ARBA" id="ARBA00022741"/>
    </source>
</evidence>
<dbReference type="NCBIfam" id="TIGR03828">
    <property type="entry name" value="pfkB"/>
    <property type="match status" value="1"/>
</dbReference>
<evidence type="ECO:0000313" key="8">
    <source>
        <dbReference type="EMBL" id="MBC8528818.1"/>
    </source>
</evidence>
<accession>A0A926CZ78</accession>
<dbReference type="InterPro" id="IPR011611">
    <property type="entry name" value="PfkB_dom"/>
</dbReference>
<dbReference type="Gene3D" id="3.40.1190.20">
    <property type="match status" value="1"/>
</dbReference>
<gene>
    <name evidence="8" type="primary">pfkB</name>
    <name evidence="8" type="ORF">H8699_05165</name>
</gene>
<dbReference type="GO" id="GO:0044281">
    <property type="term" value="P:small molecule metabolic process"/>
    <property type="evidence" value="ECO:0007669"/>
    <property type="project" value="UniProtKB-ARBA"/>
</dbReference>
<dbReference type="GO" id="GO:0005988">
    <property type="term" value="P:lactose metabolic process"/>
    <property type="evidence" value="ECO:0007669"/>
    <property type="project" value="UniProtKB-KW"/>
</dbReference>
<dbReference type="GO" id="GO:0005524">
    <property type="term" value="F:ATP binding"/>
    <property type="evidence" value="ECO:0007669"/>
    <property type="project" value="UniProtKB-KW"/>
</dbReference>
<dbReference type="Proteomes" id="UP000654279">
    <property type="component" value="Unassembled WGS sequence"/>
</dbReference>
<name>A0A926CZ78_9FIRM</name>
<evidence type="ECO:0000256" key="1">
    <source>
        <dbReference type="ARBA" id="ARBA00005380"/>
    </source>
</evidence>
<keyword evidence="4" id="KW-0418">Kinase</keyword>
<evidence type="ECO:0000256" key="6">
    <source>
        <dbReference type="PIRNR" id="PIRNR000535"/>
    </source>
</evidence>
<keyword evidence="9" id="KW-1185">Reference proteome</keyword>
<comment type="similarity">
    <text evidence="6">Belongs to the carbohydrate kinase PfkB family. LacC subfamily.</text>
</comment>
<dbReference type="InterPro" id="IPR022463">
    <property type="entry name" value="1-PFruKinase"/>
</dbReference>
<keyword evidence="5 6" id="KW-0067">ATP-binding</keyword>
<comment type="caution">
    <text evidence="8">The sequence shown here is derived from an EMBL/GenBank/DDBJ whole genome shotgun (WGS) entry which is preliminary data.</text>
</comment>
<evidence type="ECO:0000256" key="5">
    <source>
        <dbReference type="ARBA" id="ARBA00022840"/>
    </source>
</evidence>
<dbReference type="PANTHER" id="PTHR46566">
    <property type="entry name" value="1-PHOSPHOFRUCTOKINASE-RELATED"/>
    <property type="match status" value="1"/>
</dbReference>
<dbReference type="GO" id="GO:0005829">
    <property type="term" value="C:cytosol"/>
    <property type="evidence" value="ECO:0007669"/>
    <property type="project" value="TreeGrafter"/>
</dbReference>
<keyword evidence="2 6" id="KW-0808">Transferase</keyword>
<evidence type="ECO:0000313" key="9">
    <source>
        <dbReference type="Proteomes" id="UP000654279"/>
    </source>
</evidence>
<reference evidence="8" key="1">
    <citation type="submission" date="2020-08" db="EMBL/GenBank/DDBJ databases">
        <title>Genome public.</title>
        <authorList>
            <person name="Liu C."/>
            <person name="Sun Q."/>
        </authorList>
    </citation>
    <scope>NUCLEOTIDE SEQUENCE</scope>
    <source>
        <strain evidence="8">NSJ-44</strain>
    </source>
</reference>
<dbReference type="NCBIfam" id="TIGR03168">
    <property type="entry name" value="1-PFK"/>
    <property type="match status" value="1"/>
</dbReference>
<keyword evidence="3 6" id="KW-0547">Nucleotide-binding</keyword>
<dbReference type="SUPFAM" id="SSF53613">
    <property type="entry name" value="Ribokinase-like"/>
    <property type="match status" value="1"/>
</dbReference>
<evidence type="ECO:0000256" key="4">
    <source>
        <dbReference type="ARBA" id="ARBA00022777"/>
    </source>
</evidence>
<dbReference type="CDD" id="cd01164">
    <property type="entry name" value="FruK_PfkB_like"/>
    <property type="match status" value="1"/>
</dbReference>
<protein>
    <recommendedName>
        <fullName evidence="6">Tagatose-6-phosphate kinase</fullName>
        <ecNumber evidence="6">2.7.1.144</ecNumber>
    </recommendedName>
</protein>
<keyword evidence="6" id="KW-0423">Lactose metabolism</keyword>
<comment type="pathway">
    <text evidence="6">Carbohydrate metabolism; D-tagatose 6-phosphate degradation; D-glyceraldehyde 3-phosphate and glycerone phosphate from D-tagatose 6-phosphate: step 1/2.</text>
</comment>
<dbReference type="RefSeq" id="WP_249284777.1">
    <property type="nucleotide sequence ID" value="NZ_JACRSO010000002.1"/>
</dbReference>
<evidence type="ECO:0000256" key="2">
    <source>
        <dbReference type="ARBA" id="ARBA00022679"/>
    </source>
</evidence>
<dbReference type="GO" id="GO:0016052">
    <property type="term" value="P:carbohydrate catabolic process"/>
    <property type="evidence" value="ECO:0007669"/>
    <property type="project" value="UniProtKB-ARBA"/>
</dbReference>
<dbReference type="PANTHER" id="PTHR46566:SF2">
    <property type="entry name" value="ATP-DEPENDENT 6-PHOSPHOFRUCTOKINASE ISOZYME 2"/>
    <property type="match status" value="1"/>
</dbReference>
<evidence type="ECO:0000259" key="7">
    <source>
        <dbReference type="Pfam" id="PF00294"/>
    </source>
</evidence>
<dbReference type="GO" id="GO:0008662">
    <property type="term" value="F:1-phosphofructokinase activity"/>
    <property type="evidence" value="ECO:0007669"/>
    <property type="project" value="InterPro"/>
</dbReference>
<feature type="domain" description="Carbohydrate kinase PfkB" evidence="7">
    <location>
        <begin position="8"/>
        <end position="288"/>
    </location>
</feature>
<dbReference type="EC" id="2.7.1.144" evidence="6"/>
<dbReference type="FunFam" id="3.40.1190.20:FF:000001">
    <property type="entry name" value="Phosphofructokinase"/>
    <property type="match status" value="1"/>
</dbReference>
<comment type="catalytic activity">
    <reaction evidence="6">
        <text>D-tagatofuranose 6-phosphate + ATP = D-tagatofuranose 1,6-bisphosphate + ADP + H(+)</text>
        <dbReference type="Rhea" id="RHEA:12420"/>
        <dbReference type="ChEBI" id="CHEBI:15378"/>
        <dbReference type="ChEBI" id="CHEBI:30616"/>
        <dbReference type="ChEBI" id="CHEBI:58694"/>
        <dbReference type="ChEBI" id="CHEBI:58695"/>
        <dbReference type="ChEBI" id="CHEBI:456216"/>
        <dbReference type="EC" id="2.7.1.144"/>
    </reaction>
</comment>
<comment type="similarity">
    <text evidence="1">Belongs to the carbohydrate kinase pfkB family.</text>
</comment>